<dbReference type="SUPFAM" id="SSF89550">
    <property type="entry name" value="PHP domain-like"/>
    <property type="match status" value="1"/>
</dbReference>
<evidence type="ECO:0000313" key="2">
    <source>
        <dbReference type="Proteomes" id="UP000194003"/>
    </source>
</evidence>
<proteinExistence type="predicted"/>
<dbReference type="AlphaFoldDB" id="A0A1Y2K017"/>
<comment type="caution">
    <text evidence="1">The sequence shown here is derived from an EMBL/GenBank/DDBJ whole genome shotgun (WGS) entry which is preliminary data.</text>
</comment>
<dbReference type="PANTHER" id="PTHR40084:SF1">
    <property type="entry name" value="PHOSPHOTRANSFERASE"/>
    <property type="match status" value="1"/>
</dbReference>
<evidence type="ECO:0000313" key="1">
    <source>
        <dbReference type="EMBL" id="OSM01368.1"/>
    </source>
</evidence>
<dbReference type="PANTHER" id="PTHR40084">
    <property type="entry name" value="PHOSPHOHYDROLASE, PHP FAMILY"/>
    <property type="match status" value="1"/>
</dbReference>
<dbReference type="GO" id="GO:0004386">
    <property type="term" value="F:helicase activity"/>
    <property type="evidence" value="ECO:0007669"/>
    <property type="project" value="UniProtKB-KW"/>
</dbReference>
<name>A0A1Y2K017_9PROT</name>
<gene>
    <name evidence="1" type="ORF">MAIT1_01304</name>
</gene>
<reference evidence="1 2" key="1">
    <citation type="journal article" date="2016" name="BMC Genomics">
        <title>Combined genomic and structural analyses of a cultured magnetotactic bacterium reveals its niche adaptation to a dynamic environment.</title>
        <authorList>
            <person name="Araujo A.C."/>
            <person name="Morillo V."/>
            <person name="Cypriano J."/>
            <person name="Teixeira L.C."/>
            <person name="Leao P."/>
            <person name="Lyra S."/>
            <person name="Almeida L.G."/>
            <person name="Bazylinski D.A."/>
            <person name="Vasconcellos A.T."/>
            <person name="Abreu F."/>
            <person name="Lins U."/>
        </authorList>
    </citation>
    <scope>NUCLEOTIDE SEQUENCE [LARGE SCALE GENOMIC DNA]</scope>
    <source>
        <strain evidence="1 2">IT-1</strain>
    </source>
</reference>
<sequence length="416" mass="45351">MTPQNIALWAQRKGIGVVGTADFTHPVWRQTLREALIEAEPGLFQLRPDLAAAVRRDLLEQTGPALAEAPAPRFLLTTEIAVIYQRAGKTRRIHHLICLPSFAAAERLSVALAQVGNLHADGRPMLGLDSRDLLAMTLHSDADALLIPAHVWTPWYALLGARSGFDSVEACFGDLTPHILALETGLSADPAMMARVSSLDRYRLVSHSDAHSPSKLGREATRYECELDYHAMRRALATGAGYGGTIEFFPQEGKYFHDGHRACDVHLNPEVDTPADGLCPVCGKALTTGVLNRVLALADRPANQSDHAPAPFVSLTPLAQIVAELAGVKSPNSKRVTRAVERLLGRLGPEIPLLTQVPLAQIAEVGSELLAEAIRRLRAGQVIRQCGYDGVFGRIRLFAPDEAVSTRRWLDMLYRC</sequence>
<keyword evidence="1" id="KW-0547">Nucleotide-binding</keyword>
<dbReference type="InterPro" id="IPR016195">
    <property type="entry name" value="Pol/histidinol_Pase-like"/>
</dbReference>
<dbReference type="Proteomes" id="UP000194003">
    <property type="component" value="Unassembled WGS sequence"/>
</dbReference>
<protein>
    <submittedName>
        <fullName evidence="1">Putative ATP-dependent DNA helicase</fullName>
    </submittedName>
</protein>
<accession>A0A1Y2K017</accession>
<dbReference type="EMBL" id="LVJN01000020">
    <property type="protein sequence ID" value="OSM01368.1"/>
    <property type="molecule type" value="Genomic_DNA"/>
</dbReference>
<keyword evidence="2" id="KW-1185">Reference proteome</keyword>
<dbReference type="STRING" id="1434232.MAIT1_01304"/>
<keyword evidence="1" id="KW-0347">Helicase</keyword>
<keyword evidence="1" id="KW-0067">ATP-binding</keyword>
<organism evidence="1 2">
    <name type="scientific">Magnetofaba australis IT-1</name>
    <dbReference type="NCBI Taxonomy" id="1434232"/>
    <lineage>
        <taxon>Bacteria</taxon>
        <taxon>Pseudomonadati</taxon>
        <taxon>Pseudomonadota</taxon>
        <taxon>Magnetococcia</taxon>
        <taxon>Magnetococcales</taxon>
        <taxon>Magnetococcaceae</taxon>
        <taxon>Magnetofaba</taxon>
    </lineage>
</organism>
<dbReference type="CDD" id="cd19067">
    <property type="entry name" value="PfuEndoQ-like"/>
    <property type="match status" value="1"/>
</dbReference>
<keyword evidence="1" id="KW-0378">Hydrolase</keyword>